<dbReference type="InterPro" id="IPR027815">
    <property type="entry name" value="CSC1/OSCA1-like_cyt"/>
</dbReference>
<dbReference type="Ensembl" id="ENSSGRT00000072877.1">
    <property type="protein sequence ID" value="ENSSGRP00000068383.1"/>
    <property type="gene ID" value="ENSSGRG00000035057.1"/>
</dbReference>
<feature type="transmembrane region" description="Helical" evidence="3">
    <location>
        <begin position="259"/>
        <end position="292"/>
    </location>
</feature>
<dbReference type="PANTHER" id="PTHR13018">
    <property type="entry name" value="PROBABLE MEMBRANE PROTEIN DUF221-RELATED"/>
    <property type="match status" value="1"/>
</dbReference>
<feature type="compositionally biased region" description="Acidic residues" evidence="2">
    <location>
        <begin position="489"/>
        <end position="498"/>
    </location>
</feature>
<feature type="transmembrane region" description="Helical" evidence="3">
    <location>
        <begin position="138"/>
        <end position="163"/>
    </location>
</feature>
<comment type="catalytic activity">
    <reaction evidence="1">
        <text>Ca(2+)(in) = Ca(2+)(out)</text>
        <dbReference type="Rhea" id="RHEA:29671"/>
        <dbReference type="ChEBI" id="CHEBI:29108"/>
    </reaction>
</comment>
<reference evidence="6" key="2">
    <citation type="submission" date="2025-09" db="UniProtKB">
        <authorList>
            <consortium name="Ensembl"/>
        </authorList>
    </citation>
    <scope>IDENTIFICATION</scope>
</reference>
<protein>
    <submittedName>
        <fullName evidence="6">Transmembrane protein 63A</fullName>
    </submittedName>
</protein>
<evidence type="ECO:0000313" key="6">
    <source>
        <dbReference type="Ensembl" id="ENSSGRP00000068383.1"/>
    </source>
</evidence>
<dbReference type="InterPro" id="IPR045122">
    <property type="entry name" value="Csc1-like"/>
</dbReference>
<proteinExistence type="predicted"/>
<feature type="region of interest" description="Disordered" evidence="2">
    <location>
        <begin position="439"/>
        <end position="498"/>
    </location>
</feature>
<keyword evidence="3" id="KW-0812">Transmembrane</keyword>
<keyword evidence="7" id="KW-1185">Reference proteome</keyword>
<dbReference type="GO" id="GO:0005886">
    <property type="term" value="C:plasma membrane"/>
    <property type="evidence" value="ECO:0007669"/>
    <property type="project" value="TreeGrafter"/>
</dbReference>
<keyword evidence="3" id="KW-0472">Membrane</keyword>
<dbReference type="Proteomes" id="UP000472262">
    <property type="component" value="Unassembled WGS sequence"/>
</dbReference>
<dbReference type="Pfam" id="PF02714">
    <property type="entry name" value="RSN1_7TM"/>
    <property type="match status" value="1"/>
</dbReference>
<feature type="transmembrane region" description="Helical" evidence="3">
    <location>
        <begin position="215"/>
        <end position="239"/>
    </location>
</feature>
<feature type="transmembrane region" description="Helical" evidence="3">
    <location>
        <begin position="175"/>
        <end position="195"/>
    </location>
</feature>
<keyword evidence="3" id="KW-1133">Transmembrane helix</keyword>
<dbReference type="OMA" id="FERITMA"/>
<organism evidence="6 7">
    <name type="scientific">Sinocyclocheilus grahami</name>
    <name type="common">Dianchi golden-line fish</name>
    <name type="synonym">Barbus grahami</name>
    <dbReference type="NCBI Taxonomy" id="75366"/>
    <lineage>
        <taxon>Eukaryota</taxon>
        <taxon>Metazoa</taxon>
        <taxon>Chordata</taxon>
        <taxon>Craniata</taxon>
        <taxon>Vertebrata</taxon>
        <taxon>Euteleostomi</taxon>
        <taxon>Actinopterygii</taxon>
        <taxon>Neopterygii</taxon>
        <taxon>Teleostei</taxon>
        <taxon>Ostariophysi</taxon>
        <taxon>Cypriniformes</taxon>
        <taxon>Cyprinidae</taxon>
        <taxon>Cyprininae</taxon>
        <taxon>Sinocyclocheilus</taxon>
    </lineage>
</organism>
<evidence type="ECO:0000256" key="3">
    <source>
        <dbReference type="SAM" id="Phobius"/>
    </source>
</evidence>
<reference evidence="6" key="1">
    <citation type="submission" date="2025-08" db="UniProtKB">
        <authorList>
            <consortium name="Ensembl"/>
        </authorList>
    </citation>
    <scope>IDENTIFICATION</scope>
</reference>
<feature type="transmembrane region" description="Helical" evidence="3">
    <location>
        <begin position="402"/>
        <end position="425"/>
    </location>
</feature>
<evidence type="ECO:0000259" key="5">
    <source>
        <dbReference type="Pfam" id="PF14703"/>
    </source>
</evidence>
<dbReference type="AlphaFoldDB" id="A0A672PYB0"/>
<dbReference type="Pfam" id="PF14703">
    <property type="entry name" value="PHM7_cyt"/>
    <property type="match status" value="1"/>
</dbReference>
<feature type="transmembrane region" description="Helical" evidence="3">
    <location>
        <begin position="366"/>
        <end position="390"/>
    </location>
</feature>
<feature type="transmembrane region" description="Helical" evidence="3">
    <location>
        <begin position="313"/>
        <end position="346"/>
    </location>
</feature>
<dbReference type="GO" id="GO:0005227">
    <property type="term" value="F:calcium-activated cation channel activity"/>
    <property type="evidence" value="ECO:0007669"/>
    <property type="project" value="InterPro"/>
</dbReference>
<sequence>MKMGNVFGKTINYYQYNLHPCSHLCCCCSHCKGCDGVDAIEFYRSQEAALREEENTRKEEDKLNPLGMAFVTLQNEYMATYILKDFNALECGGGARGVAGEEMGGGIRCGCGREPQPSSKKTLTFSSRENLSVHGWRWWLRFLLLNTAPFFLLFFLTTPSIIISTMDKFNVTKPIHYLNSAVISQFFPTLLLWTFSAHWTRSSENMSMMYKLYTFLIFMVLILPSLGLTSLDVFFRWLFDKQSEGKLRFECVFLPDQGAFFVNYVIAAALVGSAIELLRLPGLLLYIVRLALAHSAAERKYVKRNQAYEFQYGAMYGWTLCVFTVIMAYSITCPVIVPFGLLYLLLKHLVDKHNLYFTYLPARLDRQVHLGAVNQALAAPIICLMWLYFFSVIRTGFMTATSLFTLVVLCVTIFICISYTCFGHFEYLSPHTYNVKEEDEDTADRVSESSSASVYLPKALNPDASSESDECSIRHSYGTTDTSPPFLGTEEDCPDSDI</sequence>
<evidence type="ECO:0000256" key="1">
    <source>
        <dbReference type="ARBA" id="ARBA00036634"/>
    </source>
</evidence>
<evidence type="ECO:0000313" key="7">
    <source>
        <dbReference type="Proteomes" id="UP000472262"/>
    </source>
</evidence>
<feature type="domain" description="CSC1/OSCA1-like cytosolic" evidence="5">
    <location>
        <begin position="17"/>
        <end position="88"/>
    </location>
</feature>
<name>A0A672PYB0_SINGR</name>
<evidence type="ECO:0000259" key="4">
    <source>
        <dbReference type="Pfam" id="PF02714"/>
    </source>
</evidence>
<dbReference type="InParanoid" id="A0A672PYB0"/>
<evidence type="ECO:0000256" key="2">
    <source>
        <dbReference type="SAM" id="MobiDB-lite"/>
    </source>
</evidence>
<dbReference type="PANTHER" id="PTHR13018:SF24">
    <property type="entry name" value="CSC1-LIKE PROTEIN 1"/>
    <property type="match status" value="1"/>
</dbReference>
<accession>A0A672PYB0</accession>
<dbReference type="InterPro" id="IPR003864">
    <property type="entry name" value="CSC1/OSCA1-like_7TM"/>
</dbReference>
<feature type="domain" description="CSC1/OSCA1-like 7TM region" evidence="4">
    <location>
        <begin position="143"/>
        <end position="397"/>
    </location>
</feature>